<dbReference type="PROSITE" id="PS51898">
    <property type="entry name" value="TYR_RECOMBINASE"/>
    <property type="match status" value="1"/>
</dbReference>
<keyword evidence="1" id="KW-0229">DNA integration</keyword>
<organism evidence="7 8">
    <name type="scientific">Geoglobus acetivorans</name>
    <dbReference type="NCBI Taxonomy" id="565033"/>
    <lineage>
        <taxon>Archaea</taxon>
        <taxon>Methanobacteriati</taxon>
        <taxon>Methanobacteriota</taxon>
        <taxon>Archaeoglobi</taxon>
        <taxon>Archaeoglobales</taxon>
        <taxon>Archaeoglobaceae</taxon>
        <taxon>Geoglobus</taxon>
    </lineage>
</organism>
<dbReference type="InterPro" id="IPR050090">
    <property type="entry name" value="Tyrosine_recombinase_XerCD"/>
</dbReference>
<sequence>MKRLELSHISTQELKAYKSDILSFLEACSYDLNDDDIIIYINRLKNSYSPKSVRNKLIRIRKFLKFINHSLADDIKLPRIPKRRKHVIKPKDIRQILTEADSKLRERYALKVKSATLLSATSGIRAEELYNLMWKDIDAENRTIYVRAEFAKDYEDRVTFFSREAQEVLQEYLSVVKPDKPLFSKKSLLYHFGKLNTSLRMKHMRKFFSQQSDRLGMPTAVKKILMGHSTAGDVDLSHYDFQDEEELKKIYDKYWKDFRILDC</sequence>
<feature type="domain" description="Core-binding (CB)" evidence="6">
    <location>
        <begin position="1"/>
        <end position="68"/>
    </location>
</feature>
<dbReference type="SUPFAM" id="SSF56349">
    <property type="entry name" value="DNA breaking-rejoining enzymes"/>
    <property type="match status" value="1"/>
</dbReference>
<keyword evidence="8" id="KW-1185">Reference proteome</keyword>
<proteinExistence type="predicted"/>
<dbReference type="RefSeq" id="WP_346297637.1">
    <property type="nucleotide sequence ID" value="NZ_CP087714.1"/>
</dbReference>
<evidence type="ECO:0000256" key="1">
    <source>
        <dbReference type="ARBA" id="ARBA00022908"/>
    </source>
</evidence>
<dbReference type="InterPro" id="IPR011010">
    <property type="entry name" value="DNA_brk_join_enz"/>
</dbReference>
<dbReference type="PANTHER" id="PTHR30349:SF41">
    <property type="entry name" value="INTEGRASE_RECOMBINASE PROTEIN MJ0367-RELATED"/>
    <property type="match status" value="1"/>
</dbReference>
<dbReference type="InterPro" id="IPR044068">
    <property type="entry name" value="CB"/>
</dbReference>
<dbReference type="Gene3D" id="1.10.443.10">
    <property type="entry name" value="Intergrase catalytic core"/>
    <property type="match status" value="1"/>
</dbReference>
<dbReference type="InterPro" id="IPR013762">
    <property type="entry name" value="Integrase-like_cat_sf"/>
</dbReference>
<dbReference type="InterPro" id="IPR010998">
    <property type="entry name" value="Integrase_recombinase_N"/>
</dbReference>
<name>A0ABZ3H1V4_GEOAI</name>
<feature type="domain" description="Tyr recombinase" evidence="5">
    <location>
        <begin position="83"/>
        <end position="252"/>
    </location>
</feature>
<dbReference type="Proteomes" id="UP001492541">
    <property type="component" value="Chromosome"/>
</dbReference>
<accession>A0ABZ3H1V4</accession>
<evidence type="ECO:0000256" key="2">
    <source>
        <dbReference type="ARBA" id="ARBA00023125"/>
    </source>
</evidence>
<dbReference type="Pfam" id="PF00589">
    <property type="entry name" value="Phage_integrase"/>
    <property type="match status" value="1"/>
</dbReference>
<evidence type="ECO:0000259" key="6">
    <source>
        <dbReference type="PROSITE" id="PS51900"/>
    </source>
</evidence>
<evidence type="ECO:0000259" key="5">
    <source>
        <dbReference type="PROSITE" id="PS51898"/>
    </source>
</evidence>
<evidence type="ECO:0000313" key="8">
    <source>
        <dbReference type="Proteomes" id="UP001492541"/>
    </source>
</evidence>
<keyword evidence="3" id="KW-0233">DNA recombination</keyword>
<evidence type="ECO:0000256" key="4">
    <source>
        <dbReference type="PROSITE-ProRule" id="PRU01248"/>
    </source>
</evidence>
<dbReference type="EMBL" id="CP087714">
    <property type="protein sequence ID" value="XAT63535.1"/>
    <property type="molecule type" value="Genomic_DNA"/>
</dbReference>
<dbReference type="PROSITE" id="PS51900">
    <property type="entry name" value="CB"/>
    <property type="match status" value="1"/>
</dbReference>
<gene>
    <name evidence="7" type="ORF">LPQ35_09790</name>
</gene>
<dbReference type="GeneID" id="90449986"/>
<dbReference type="Gene3D" id="1.10.150.130">
    <property type="match status" value="1"/>
</dbReference>
<evidence type="ECO:0000313" key="7">
    <source>
        <dbReference type="EMBL" id="XAT63535.1"/>
    </source>
</evidence>
<evidence type="ECO:0000256" key="3">
    <source>
        <dbReference type="ARBA" id="ARBA00023172"/>
    </source>
</evidence>
<dbReference type="PANTHER" id="PTHR30349">
    <property type="entry name" value="PHAGE INTEGRASE-RELATED"/>
    <property type="match status" value="1"/>
</dbReference>
<reference evidence="7 8" key="1">
    <citation type="submission" date="2021-11" db="EMBL/GenBank/DDBJ databases">
        <title>Whole genome of Geoglobus acetivorans.</title>
        <authorList>
            <person name="Liu D."/>
        </authorList>
    </citation>
    <scope>NUCLEOTIDE SEQUENCE [LARGE SCALE GENOMIC DNA]</scope>
    <source>
        <strain evidence="7 8">SBH6</strain>
    </source>
</reference>
<protein>
    <submittedName>
        <fullName evidence="7">Tyrosine-type recombinase/integrase</fullName>
    </submittedName>
</protein>
<keyword evidence="2 4" id="KW-0238">DNA-binding</keyword>
<dbReference type="InterPro" id="IPR002104">
    <property type="entry name" value="Integrase_catalytic"/>
</dbReference>